<feature type="transmembrane region" description="Helical" evidence="7">
    <location>
        <begin position="351"/>
        <end position="371"/>
    </location>
</feature>
<name>A0A2S5AF78_9FLAO</name>
<dbReference type="InterPro" id="IPR050482">
    <property type="entry name" value="Sensor_HK_TwoCompSys"/>
</dbReference>
<keyword evidence="7" id="KW-0812">Transmembrane</keyword>
<dbReference type="PROSITE" id="PS51257">
    <property type="entry name" value="PROKAR_LIPOPROTEIN"/>
    <property type="match status" value="1"/>
</dbReference>
<dbReference type="InterPro" id="IPR003594">
    <property type="entry name" value="HATPase_dom"/>
</dbReference>
<sequence>MIHKKLHSPILVLATLFLLLQSCDKKPIINPKKEKNLAEIDRLIDLGDQYLEKVNYDSAYYYHNKAKSLCDVKTDNTRIIYSLARMSEIQQNQGDYSGSETTAIEALPFVNETMDPSYESSIYNLLGVVYLKLFDYDNSLYYYKKGLNLKIDKTRKLKIQHNIAVVYMAKHDYNQAIQILLPLTLKKEVINDPAPYSKALDNLGFSYFKVGNPKGIDYLNQSLKIKEKLKDDWGMAASYLHLAQYYKPTNPKLANVYARLAFEKATKVNNIDDRLEALALLIQSSSGNQSKFYSEKYIHLNDSINRVRQNARNQFAKIKYDSKKEKEENLLLKNQKSENLLELEIQKNKNLLLRFLIAIGILSTIFLYYFLKAINKKEKIQTSYETETRIAKKLHDELANDVFQTIAFAETQDLASAQNKETLLNNLDTIYTRTRNISKENSAIETGENFVPNLKEMMARFNTSEINILINGLDDFNWTLLENTKKITIYRVLQELLVNMKKHSKCSLVAISFKKEENFLHINYSDNGLGASLNEINFKNGLQNVENRILAQNGTITFDTKSNKGFKVSFSIPI</sequence>
<dbReference type="GO" id="GO:0000160">
    <property type="term" value="P:phosphorelay signal transduction system"/>
    <property type="evidence" value="ECO:0007669"/>
    <property type="project" value="UniProtKB-KW"/>
</dbReference>
<keyword evidence="3" id="KW-0808">Transferase</keyword>
<keyword evidence="6" id="KW-0802">TPR repeat</keyword>
<dbReference type="OrthoDB" id="943406at2"/>
<gene>
    <name evidence="9" type="ORF">C3L50_00055</name>
</gene>
<evidence type="ECO:0000256" key="3">
    <source>
        <dbReference type="ARBA" id="ARBA00022679"/>
    </source>
</evidence>
<dbReference type="PROSITE" id="PS50005">
    <property type="entry name" value="TPR"/>
    <property type="match status" value="1"/>
</dbReference>
<evidence type="ECO:0000256" key="4">
    <source>
        <dbReference type="ARBA" id="ARBA00022777"/>
    </source>
</evidence>
<dbReference type="PANTHER" id="PTHR24421:SF10">
    <property type="entry name" value="NITRATE_NITRITE SENSOR PROTEIN NARQ"/>
    <property type="match status" value="1"/>
</dbReference>
<evidence type="ECO:0000256" key="6">
    <source>
        <dbReference type="PROSITE-ProRule" id="PRU00339"/>
    </source>
</evidence>
<evidence type="ECO:0000256" key="7">
    <source>
        <dbReference type="SAM" id="Phobius"/>
    </source>
</evidence>
<dbReference type="InterPro" id="IPR011990">
    <property type="entry name" value="TPR-like_helical_dom_sf"/>
</dbReference>
<evidence type="ECO:0000256" key="2">
    <source>
        <dbReference type="ARBA" id="ARBA00012438"/>
    </source>
</evidence>
<dbReference type="Gene3D" id="1.25.40.10">
    <property type="entry name" value="Tetratricopeptide repeat domain"/>
    <property type="match status" value="2"/>
</dbReference>
<keyword evidence="10" id="KW-1185">Reference proteome</keyword>
<dbReference type="RefSeq" id="WP_103803826.1">
    <property type="nucleotide sequence ID" value="NZ_PQVG01000001.1"/>
</dbReference>
<dbReference type="Proteomes" id="UP000237310">
    <property type="component" value="Unassembled WGS sequence"/>
</dbReference>
<keyword evidence="5" id="KW-0902">Two-component regulatory system</keyword>
<comment type="caution">
    <text evidence="9">The sequence shown here is derived from an EMBL/GenBank/DDBJ whole genome shotgun (WGS) entry which is preliminary data.</text>
</comment>
<dbReference type="PANTHER" id="PTHR24421">
    <property type="entry name" value="NITRATE/NITRITE SENSOR PROTEIN NARX-RELATED"/>
    <property type="match status" value="1"/>
</dbReference>
<dbReference type="GO" id="GO:0005524">
    <property type="term" value="F:ATP binding"/>
    <property type="evidence" value="ECO:0007669"/>
    <property type="project" value="UniProtKB-KW"/>
</dbReference>
<evidence type="ECO:0000256" key="1">
    <source>
        <dbReference type="ARBA" id="ARBA00000085"/>
    </source>
</evidence>
<evidence type="ECO:0000256" key="5">
    <source>
        <dbReference type="ARBA" id="ARBA00023012"/>
    </source>
</evidence>
<dbReference type="SUPFAM" id="SSF48452">
    <property type="entry name" value="TPR-like"/>
    <property type="match status" value="2"/>
</dbReference>
<keyword evidence="7" id="KW-0472">Membrane</keyword>
<evidence type="ECO:0000259" key="8">
    <source>
        <dbReference type="Pfam" id="PF02518"/>
    </source>
</evidence>
<dbReference type="GO" id="GO:0004673">
    <property type="term" value="F:protein histidine kinase activity"/>
    <property type="evidence" value="ECO:0007669"/>
    <property type="project" value="UniProtKB-EC"/>
</dbReference>
<dbReference type="AlphaFoldDB" id="A0A2S5AF78"/>
<dbReference type="Gene3D" id="3.30.565.10">
    <property type="entry name" value="Histidine kinase-like ATPase, C-terminal domain"/>
    <property type="match status" value="1"/>
</dbReference>
<accession>A0A2S5AF78</accession>
<dbReference type="InterPro" id="IPR036890">
    <property type="entry name" value="HATPase_C_sf"/>
</dbReference>
<dbReference type="Pfam" id="PF02518">
    <property type="entry name" value="HATPase_c"/>
    <property type="match status" value="1"/>
</dbReference>
<feature type="domain" description="Histidine kinase/HSP90-like ATPase" evidence="8">
    <location>
        <begin position="486"/>
        <end position="573"/>
    </location>
</feature>
<comment type="catalytic activity">
    <reaction evidence="1">
        <text>ATP + protein L-histidine = ADP + protein N-phospho-L-histidine.</text>
        <dbReference type="EC" id="2.7.13.3"/>
    </reaction>
</comment>
<organism evidence="9 10">
    <name type="scientific">Flavobacterium alvei</name>
    <dbReference type="NCBI Taxonomy" id="2080416"/>
    <lineage>
        <taxon>Bacteria</taxon>
        <taxon>Pseudomonadati</taxon>
        <taxon>Bacteroidota</taxon>
        <taxon>Flavobacteriia</taxon>
        <taxon>Flavobacteriales</taxon>
        <taxon>Flavobacteriaceae</taxon>
        <taxon>Flavobacterium</taxon>
    </lineage>
</organism>
<keyword evidence="7" id="KW-1133">Transmembrane helix</keyword>
<reference evidence="9 10" key="1">
    <citation type="submission" date="2018-01" db="EMBL/GenBank/DDBJ databases">
        <authorList>
            <person name="Gaut B.S."/>
            <person name="Morton B.R."/>
            <person name="Clegg M.T."/>
            <person name="Duvall M.R."/>
        </authorList>
    </citation>
    <scope>NUCLEOTIDE SEQUENCE [LARGE SCALE GENOMIC DNA]</scope>
    <source>
        <strain evidence="9 10">HR-AY</strain>
    </source>
</reference>
<keyword evidence="9" id="KW-0547">Nucleotide-binding</keyword>
<dbReference type="SMART" id="SM00028">
    <property type="entry name" value="TPR"/>
    <property type="match status" value="3"/>
</dbReference>
<dbReference type="EC" id="2.7.13.3" evidence="2"/>
<protein>
    <recommendedName>
        <fullName evidence="2">histidine kinase</fullName>
        <ecNumber evidence="2">2.7.13.3</ecNumber>
    </recommendedName>
</protein>
<dbReference type="InterPro" id="IPR019734">
    <property type="entry name" value="TPR_rpt"/>
</dbReference>
<dbReference type="EMBL" id="PQVG01000001">
    <property type="protein sequence ID" value="POY40959.1"/>
    <property type="molecule type" value="Genomic_DNA"/>
</dbReference>
<keyword evidence="9" id="KW-0067">ATP-binding</keyword>
<keyword evidence="4" id="KW-0418">Kinase</keyword>
<proteinExistence type="predicted"/>
<feature type="repeat" description="TPR" evidence="6">
    <location>
        <begin position="120"/>
        <end position="153"/>
    </location>
</feature>
<dbReference type="SUPFAM" id="SSF55874">
    <property type="entry name" value="ATPase domain of HSP90 chaperone/DNA topoisomerase II/histidine kinase"/>
    <property type="match status" value="1"/>
</dbReference>
<evidence type="ECO:0000313" key="10">
    <source>
        <dbReference type="Proteomes" id="UP000237310"/>
    </source>
</evidence>
<evidence type="ECO:0000313" key="9">
    <source>
        <dbReference type="EMBL" id="POY40959.1"/>
    </source>
</evidence>